<accession>A0A7W7MTT0</accession>
<dbReference type="InterPro" id="IPR011990">
    <property type="entry name" value="TPR-like_helical_dom_sf"/>
</dbReference>
<dbReference type="GO" id="GO:0000160">
    <property type="term" value="P:phosphorelay signal transduction system"/>
    <property type="evidence" value="ECO:0007669"/>
    <property type="project" value="InterPro"/>
</dbReference>
<dbReference type="GO" id="GO:0003677">
    <property type="term" value="F:DNA binding"/>
    <property type="evidence" value="ECO:0007669"/>
    <property type="project" value="UniProtKB-UniRule"/>
</dbReference>
<dbReference type="GO" id="GO:0006355">
    <property type="term" value="P:regulation of DNA-templated transcription"/>
    <property type="evidence" value="ECO:0007669"/>
    <property type="project" value="InterPro"/>
</dbReference>
<comment type="caution">
    <text evidence="8">The sequence shown here is derived from an EMBL/GenBank/DDBJ whole genome shotgun (WGS) entry which is preliminary data.</text>
</comment>
<organism evidence="8 9">
    <name type="scientific">Actinoplanes digitatis</name>
    <dbReference type="NCBI Taxonomy" id="1868"/>
    <lineage>
        <taxon>Bacteria</taxon>
        <taxon>Bacillati</taxon>
        <taxon>Actinomycetota</taxon>
        <taxon>Actinomycetes</taxon>
        <taxon>Micromonosporales</taxon>
        <taxon>Micromonosporaceae</taxon>
        <taxon>Actinoplanes</taxon>
    </lineage>
</organism>
<evidence type="ECO:0000313" key="9">
    <source>
        <dbReference type="Proteomes" id="UP000578112"/>
    </source>
</evidence>
<feature type="DNA-binding region" description="OmpR/PhoB-type" evidence="6">
    <location>
        <begin position="1"/>
        <end position="94"/>
    </location>
</feature>
<keyword evidence="4" id="KW-0804">Transcription</keyword>
<dbReference type="PRINTS" id="PR00364">
    <property type="entry name" value="DISEASERSIST"/>
</dbReference>
<dbReference type="Gene3D" id="3.40.50.300">
    <property type="entry name" value="P-loop containing nucleotide triphosphate hydrolases"/>
    <property type="match status" value="1"/>
</dbReference>
<evidence type="ECO:0000256" key="4">
    <source>
        <dbReference type="ARBA" id="ARBA00023163"/>
    </source>
</evidence>
<evidence type="ECO:0000256" key="1">
    <source>
        <dbReference type="ARBA" id="ARBA00005820"/>
    </source>
</evidence>
<evidence type="ECO:0000313" key="8">
    <source>
        <dbReference type="EMBL" id="MBB4766117.1"/>
    </source>
</evidence>
<dbReference type="Pfam" id="PF00486">
    <property type="entry name" value="Trans_reg_C"/>
    <property type="match status" value="1"/>
</dbReference>
<dbReference type="InterPro" id="IPR005158">
    <property type="entry name" value="BTAD"/>
</dbReference>
<dbReference type="InterPro" id="IPR019734">
    <property type="entry name" value="TPR_rpt"/>
</dbReference>
<dbReference type="SMART" id="SM00028">
    <property type="entry name" value="TPR"/>
    <property type="match status" value="5"/>
</dbReference>
<dbReference type="InterPro" id="IPR001867">
    <property type="entry name" value="OmpR/PhoB-type_DNA-bd"/>
</dbReference>
<dbReference type="PROSITE" id="PS50005">
    <property type="entry name" value="TPR"/>
    <property type="match status" value="2"/>
</dbReference>
<evidence type="ECO:0000256" key="3">
    <source>
        <dbReference type="ARBA" id="ARBA00023125"/>
    </source>
</evidence>
<feature type="domain" description="OmpR/PhoB-type" evidence="7">
    <location>
        <begin position="1"/>
        <end position="94"/>
    </location>
</feature>
<proteinExistence type="inferred from homology"/>
<dbReference type="PANTHER" id="PTHR35807">
    <property type="entry name" value="TRANSCRIPTIONAL REGULATOR REDD-RELATED"/>
    <property type="match status" value="1"/>
</dbReference>
<keyword evidence="9" id="KW-1185">Reference proteome</keyword>
<dbReference type="Gene3D" id="1.10.10.10">
    <property type="entry name" value="Winged helix-like DNA-binding domain superfamily/Winged helix DNA-binding domain"/>
    <property type="match status" value="1"/>
</dbReference>
<dbReference type="SUPFAM" id="SSF52540">
    <property type="entry name" value="P-loop containing nucleoside triphosphate hydrolases"/>
    <property type="match status" value="1"/>
</dbReference>
<dbReference type="SMART" id="SM01043">
    <property type="entry name" value="BTAD"/>
    <property type="match status" value="1"/>
</dbReference>
<feature type="repeat" description="TPR" evidence="5">
    <location>
        <begin position="789"/>
        <end position="822"/>
    </location>
</feature>
<protein>
    <submittedName>
        <fullName evidence="8">DNA-binding SARP family transcriptional activator/tetratricopeptide (TPR) repeat protein</fullName>
    </submittedName>
</protein>
<dbReference type="Gene3D" id="1.25.40.10">
    <property type="entry name" value="Tetratricopeptide repeat domain"/>
    <property type="match status" value="2"/>
</dbReference>
<dbReference type="Pfam" id="PF13424">
    <property type="entry name" value="TPR_12"/>
    <property type="match status" value="2"/>
</dbReference>
<dbReference type="SUPFAM" id="SSF46894">
    <property type="entry name" value="C-terminal effector domain of the bipartite response regulators"/>
    <property type="match status" value="1"/>
</dbReference>
<keyword evidence="5" id="KW-0802">TPR repeat</keyword>
<comment type="similarity">
    <text evidence="1">Belongs to the AfsR/DnrI/RedD regulatory family.</text>
</comment>
<dbReference type="InterPro" id="IPR036388">
    <property type="entry name" value="WH-like_DNA-bd_sf"/>
</dbReference>
<keyword evidence="2" id="KW-0805">Transcription regulation</keyword>
<dbReference type="RefSeq" id="WP_184997175.1">
    <property type="nucleotide sequence ID" value="NZ_BOMK01000051.1"/>
</dbReference>
<dbReference type="Proteomes" id="UP000578112">
    <property type="component" value="Unassembled WGS sequence"/>
</dbReference>
<keyword evidence="3 6" id="KW-0238">DNA-binding</keyword>
<evidence type="ECO:0000256" key="5">
    <source>
        <dbReference type="PROSITE-ProRule" id="PRU00339"/>
    </source>
</evidence>
<reference evidence="8 9" key="1">
    <citation type="submission" date="2020-08" db="EMBL/GenBank/DDBJ databases">
        <title>Sequencing the genomes of 1000 actinobacteria strains.</title>
        <authorList>
            <person name="Klenk H.-P."/>
        </authorList>
    </citation>
    <scope>NUCLEOTIDE SEQUENCE [LARGE SCALE GENOMIC DNA]</scope>
    <source>
        <strain evidence="8 9">DSM 43149</strain>
    </source>
</reference>
<gene>
    <name evidence="8" type="ORF">BJ971_006673</name>
</gene>
<dbReference type="CDD" id="cd15831">
    <property type="entry name" value="BTAD"/>
    <property type="match status" value="1"/>
</dbReference>
<sequence length="925" mass="101193">MWDLRILGPVELLADGRRLDLGPAKQRAVLAALAVDAGRTVPVEVLIDRVWDEHPPRTVRNALHTHVLRLRRSLETLGDAARLEFRDGGYALSIDPERVDLLRFRRLAGRARGPAQSPGQTADLLREALGLWHGQPLAGLRGEWAAQVRDECEQQRLSATLTLAPIELELGTPPGAVADLVRPLLETHPLVEPLAAVLIRALRADGRPSEALACYRRIRQRLRDELGAAPGHELETAHQAAPRRPAAEAYVPRQLPLDVRGFTGREAELSTLDEFLDEADGLLVAVVSGTAGVGKSTLAVHWAHEVRDRFPDGQLHVNLRGFDPGGPPAAPAEVLRGFLEALGVPSQRIPGDVPAQAALFRSRLTGRRMLILLDNAADAAQVRPLLPGEAGCLALVTSRASLSGLVATEGARPLRLDTMSGAEGRELLARRVGEHRIKDDPDAVDRILTACAGLPLALAITAARAATHPSFSLGTVAAELTEARTRLDALADSDPATDVRAVFSWSYRTLDPAGARLFRLLGLLPGPDAGINAVASLAGMRTDEVRPLLALLIQANLLAEQPAGRYGCHDLLRAYARELTDRIDPEADRRAATHRVLDFYLHTALAGDHLLYPNRTKLYDRPDPVAAGVTPEPLADMAAALDWFAREQRQLRAAVDLAAAADLGTLTFLLTWALGTYYDRDWNGRDWIACLEIALAVAQRRPDDPLRLARIHYSLGSAQRELGHPDRSQHHLELALELLDGRDEVGERAIVHLNLGTTVRELGRYDEALEQAQLALEVYRAHGWRAGEASALNNMGWVHVILGNYEVALDHCQRAVAIQEELGNWPGAAHSWDSVGYVHHHLGAYAEALTCYRRSRELFREQGDRRLEAIILTHTGDTHLAAGDPALARDAWRQALDIYEEIDHRDSAEIRAKLRSDLARVAQSS</sequence>
<feature type="repeat" description="TPR" evidence="5">
    <location>
        <begin position="749"/>
        <end position="782"/>
    </location>
</feature>
<dbReference type="AlphaFoldDB" id="A0A7W7MTT0"/>
<evidence type="ECO:0000256" key="6">
    <source>
        <dbReference type="PROSITE-ProRule" id="PRU01091"/>
    </source>
</evidence>
<dbReference type="InterPro" id="IPR027417">
    <property type="entry name" value="P-loop_NTPase"/>
</dbReference>
<name>A0A7W7MTT0_9ACTN</name>
<dbReference type="PANTHER" id="PTHR35807:SF1">
    <property type="entry name" value="TRANSCRIPTIONAL REGULATOR REDD"/>
    <property type="match status" value="1"/>
</dbReference>
<dbReference type="GO" id="GO:0043531">
    <property type="term" value="F:ADP binding"/>
    <property type="evidence" value="ECO:0007669"/>
    <property type="project" value="InterPro"/>
</dbReference>
<dbReference type="SUPFAM" id="SSF48452">
    <property type="entry name" value="TPR-like"/>
    <property type="match status" value="3"/>
</dbReference>
<dbReference type="SMART" id="SM00862">
    <property type="entry name" value="Trans_reg_C"/>
    <property type="match status" value="1"/>
</dbReference>
<dbReference type="PROSITE" id="PS51755">
    <property type="entry name" value="OMPR_PHOB"/>
    <property type="match status" value="1"/>
</dbReference>
<dbReference type="Pfam" id="PF03704">
    <property type="entry name" value="BTAD"/>
    <property type="match status" value="1"/>
</dbReference>
<dbReference type="InterPro" id="IPR051677">
    <property type="entry name" value="AfsR-DnrI-RedD_regulator"/>
</dbReference>
<dbReference type="InterPro" id="IPR016032">
    <property type="entry name" value="Sig_transdc_resp-reg_C-effctor"/>
</dbReference>
<evidence type="ECO:0000259" key="7">
    <source>
        <dbReference type="PROSITE" id="PS51755"/>
    </source>
</evidence>
<dbReference type="EMBL" id="JACHNH010000001">
    <property type="protein sequence ID" value="MBB4766117.1"/>
    <property type="molecule type" value="Genomic_DNA"/>
</dbReference>
<evidence type="ECO:0000256" key="2">
    <source>
        <dbReference type="ARBA" id="ARBA00023015"/>
    </source>
</evidence>